<feature type="region of interest" description="Disordered" evidence="8">
    <location>
        <begin position="1088"/>
        <end position="1117"/>
    </location>
</feature>
<dbReference type="PROSITE" id="PS00972">
    <property type="entry name" value="USP_1"/>
    <property type="match status" value="1"/>
</dbReference>
<dbReference type="AlphaFoldDB" id="A0AAN8A7H3"/>
<evidence type="ECO:0000313" key="10">
    <source>
        <dbReference type="EMBL" id="KAK5774120.1"/>
    </source>
</evidence>
<dbReference type="Gene3D" id="3.40.250.10">
    <property type="entry name" value="Rhodanese-like domain"/>
    <property type="match status" value="1"/>
</dbReference>
<reference evidence="11" key="1">
    <citation type="submission" date="2023-07" db="EMBL/GenBank/DDBJ databases">
        <title>A draft genome of Kazachstania heterogenica Y-27499.</title>
        <authorList>
            <person name="Donic C."/>
            <person name="Kralova J.S."/>
            <person name="Fidel L."/>
            <person name="Ben-Dor S."/>
            <person name="Jung S."/>
        </authorList>
    </citation>
    <scope>NUCLEOTIDE SEQUENCE [LARGE SCALE GENOMIC DNA]</scope>
    <source>
        <strain evidence="11">Y27499</strain>
    </source>
</reference>
<dbReference type="GO" id="GO:0004843">
    <property type="term" value="F:cysteine-type deubiquitinase activity"/>
    <property type="evidence" value="ECO:0007669"/>
    <property type="project" value="UniProtKB-EC"/>
</dbReference>
<name>A0AAN8A7H3_9SACH</name>
<dbReference type="Pfam" id="PF00443">
    <property type="entry name" value="UCH"/>
    <property type="match status" value="1"/>
</dbReference>
<organism evidence="10 11">
    <name type="scientific">Arxiozyma heterogenica</name>
    <dbReference type="NCBI Taxonomy" id="278026"/>
    <lineage>
        <taxon>Eukaryota</taxon>
        <taxon>Fungi</taxon>
        <taxon>Dikarya</taxon>
        <taxon>Ascomycota</taxon>
        <taxon>Saccharomycotina</taxon>
        <taxon>Saccharomycetes</taxon>
        <taxon>Saccharomycetales</taxon>
        <taxon>Saccharomycetaceae</taxon>
        <taxon>Arxiozyma</taxon>
    </lineage>
</organism>
<dbReference type="PANTHER" id="PTHR21646">
    <property type="entry name" value="UBIQUITIN CARBOXYL-TERMINAL HYDROLASE"/>
    <property type="match status" value="1"/>
</dbReference>
<evidence type="ECO:0000256" key="8">
    <source>
        <dbReference type="SAM" id="MobiDB-lite"/>
    </source>
</evidence>
<dbReference type="EMBL" id="JAWIZZ010000056">
    <property type="protein sequence ID" value="KAK5774120.1"/>
    <property type="molecule type" value="Genomic_DNA"/>
</dbReference>
<dbReference type="Gene3D" id="3.90.70.10">
    <property type="entry name" value="Cysteine proteinases"/>
    <property type="match status" value="2"/>
</dbReference>
<dbReference type="InterPro" id="IPR050185">
    <property type="entry name" value="Ub_carboxyl-term_hydrolase"/>
</dbReference>
<gene>
    <name evidence="10" type="ORF">RI543_004654</name>
</gene>
<dbReference type="GO" id="GO:0006508">
    <property type="term" value="P:proteolysis"/>
    <property type="evidence" value="ECO:0007669"/>
    <property type="project" value="UniProtKB-KW"/>
</dbReference>
<dbReference type="InterPro" id="IPR018200">
    <property type="entry name" value="USP_CS"/>
</dbReference>
<dbReference type="EC" id="3.4.19.12" evidence="3"/>
<dbReference type="Proteomes" id="UP001306508">
    <property type="component" value="Unassembled WGS sequence"/>
</dbReference>
<comment type="similarity">
    <text evidence="2">Belongs to the peptidase C19 family.</text>
</comment>
<evidence type="ECO:0000256" key="4">
    <source>
        <dbReference type="ARBA" id="ARBA00022670"/>
    </source>
</evidence>
<feature type="compositionally biased region" description="Polar residues" evidence="8">
    <location>
        <begin position="1088"/>
        <end position="1114"/>
    </location>
</feature>
<dbReference type="GO" id="GO:0016579">
    <property type="term" value="P:protein deubiquitination"/>
    <property type="evidence" value="ECO:0007669"/>
    <property type="project" value="InterPro"/>
</dbReference>
<dbReference type="InterPro" id="IPR038765">
    <property type="entry name" value="Papain-like_cys_pep_sf"/>
</dbReference>
<evidence type="ECO:0000256" key="7">
    <source>
        <dbReference type="ARBA" id="ARBA00022807"/>
    </source>
</evidence>
<sequence>MSIVDNFDLNDHHVLFTPEYSDVLLKRVREIYNNDILHSYPQLKLQRLIDLLEHTEYLFELYLKFLYHSDSNNSNTISSTSQNDALHSFIIGCFYIYLIMPQSIQFQSKNKSYTIYKDVKTLYESQLNMTNVCLMVKNEVETILENNFTLSTTDNSIANNPYCNNLITNSRKRSYSVPYNQNNHSPNVTPSNNNDTTTMTTTTTITTNTGLCHNESSRGTETVNNNLRNLSMESDSEDSEDQNPYLWKAPNLEPNDQLKVAAFISSSDFDKDTNDYELKLNKEIDNSIMLSPPSHSPPPIPFQGPSSFPGKQENFLDNTYNVHNVVKKRNQSLSSFVPLSSTGPPIFNPTYTDNYNVSPNADTNTDLSFTADRSLTHRKNSYHSVYMLDTDETSKNSKFYDESNSFIQSLDRLQKQSIITAPELFSLISNKNYNKKILLIDLRTDARFQYSHILASSLVHIDPHLLWDHTTNLPIYEMEKLETILKSRNVPNLDLFERRDQFDYIVYYSDMKTFMKLKFDYHFTFFYLLITSKLRKLKCVPTSLLGGYEKWKKVITTYSKNYDIKISDYLYRSQVSDNSAISNSTKKSTTHSVKKQPFPPTIDNQWKPLEVPIRIRKRPPPPPPTLVPKSPEVVPKIPPRVQIDSSLVSREYPFFSGGTIDNYTSAIPSPSQSPALSITSNDTYTVPYNQLNKGYYGQERQLLQVEKKLDNIPLVSTTLAKRYTLQKNKQIPKINNNKYKDTDNITTDNTNIIQRTYTIPTIEKNPNIYVSLSITGLRNLGNTCYINSMIQCLFATKEFRNLFISSIYKKFLKSNKSNLPQLSNGFYLLFKKMYLNGGCSVVPISFLKICNIFRPDLKIPDDQQDTTEFLMLVLDKLHDELSNQDEVVNAYPNLMLYDENQLNVETKDYKRWFDKNVIGNGLSPIDDIFQGQIEHSLQCQRCGHSSFNYSTFYVLSLAIPKPSGSTFSKNKRVKLEDCLNMYTSDEILSGENAWECPHCCKVTNDYKTMVEKNKITKQLIKEQSNSSSKNALLLSSPLSSSSSSSSFRKSGLFRFSRHHDHHNNSNNGRDTLKSSHKISRSLSPFSVLGGNSSTANSNNHNGKPITNSNDNNAGNKKKEEKEFLKLEKMAQKEEMKEIKEEMKQWKTKKLITVKTLNFISLPKTLVIHLSRFYYDLTKKNDTIITYPLILKIPTKNGKTVKYKLYGLVNHTGNLISGHYTSLVNKEVNHSLESDEQKWYYFDDEVVKEETNHGDLKKGITKISSNDVYVLFYERMG</sequence>
<evidence type="ECO:0000256" key="5">
    <source>
        <dbReference type="ARBA" id="ARBA00022786"/>
    </source>
</evidence>
<evidence type="ECO:0000256" key="1">
    <source>
        <dbReference type="ARBA" id="ARBA00000707"/>
    </source>
</evidence>
<keyword evidence="7" id="KW-0788">Thiol protease</keyword>
<accession>A0AAN8A7H3</accession>
<keyword evidence="11" id="KW-1185">Reference proteome</keyword>
<evidence type="ECO:0000256" key="6">
    <source>
        <dbReference type="ARBA" id="ARBA00022801"/>
    </source>
</evidence>
<proteinExistence type="inferred from homology"/>
<evidence type="ECO:0000256" key="2">
    <source>
        <dbReference type="ARBA" id="ARBA00009085"/>
    </source>
</evidence>
<dbReference type="PANTHER" id="PTHR21646:SF24">
    <property type="entry name" value="UBIQUITIN CARBOXYL-TERMINAL HYDROLASE"/>
    <property type="match status" value="1"/>
</dbReference>
<comment type="catalytic activity">
    <reaction evidence="1">
        <text>Thiol-dependent hydrolysis of ester, thioester, amide, peptide and isopeptide bonds formed by the C-terminal Gly of ubiquitin (a 76-residue protein attached to proteins as an intracellular targeting signal).</text>
        <dbReference type="EC" id="3.4.19.12"/>
    </reaction>
</comment>
<keyword evidence="6" id="KW-0378">Hydrolase</keyword>
<dbReference type="PROSITE" id="PS50235">
    <property type="entry name" value="USP_3"/>
    <property type="match status" value="1"/>
</dbReference>
<evidence type="ECO:0000313" key="11">
    <source>
        <dbReference type="Proteomes" id="UP001306508"/>
    </source>
</evidence>
<evidence type="ECO:0000259" key="9">
    <source>
        <dbReference type="PROSITE" id="PS50235"/>
    </source>
</evidence>
<dbReference type="InterPro" id="IPR028889">
    <property type="entry name" value="USP"/>
</dbReference>
<protein>
    <recommendedName>
        <fullName evidence="3">ubiquitinyl hydrolase 1</fullName>
        <ecNumber evidence="3">3.4.19.12</ecNumber>
    </recommendedName>
</protein>
<comment type="caution">
    <text evidence="10">The sequence shown here is derived from an EMBL/GenBank/DDBJ whole genome shotgun (WGS) entry which is preliminary data.</text>
</comment>
<keyword evidence="4" id="KW-0645">Protease</keyword>
<feature type="domain" description="USP" evidence="9">
    <location>
        <begin position="775"/>
        <end position="1275"/>
    </location>
</feature>
<dbReference type="PROSITE" id="PS00973">
    <property type="entry name" value="USP_2"/>
    <property type="match status" value="1"/>
</dbReference>
<dbReference type="InterPro" id="IPR001394">
    <property type="entry name" value="Peptidase_C19_UCH"/>
</dbReference>
<dbReference type="SUPFAM" id="SSF54001">
    <property type="entry name" value="Cysteine proteinases"/>
    <property type="match status" value="1"/>
</dbReference>
<keyword evidence="5" id="KW-0833">Ubl conjugation pathway</keyword>
<dbReference type="InterPro" id="IPR036873">
    <property type="entry name" value="Rhodanese-like_dom_sf"/>
</dbReference>
<dbReference type="SUPFAM" id="SSF52821">
    <property type="entry name" value="Rhodanese/Cell cycle control phosphatase"/>
    <property type="match status" value="1"/>
</dbReference>
<evidence type="ECO:0000256" key="3">
    <source>
        <dbReference type="ARBA" id="ARBA00012759"/>
    </source>
</evidence>